<comment type="caution">
    <text evidence="1">The sequence shown here is derived from an EMBL/GenBank/DDBJ whole genome shotgun (WGS) entry which is preliminary data.</text>
</comment>
<reference evidence="1" key="1">
    <citation type="journal article" date="2015" name="Nature">
        <title>Complex archaea that bridge the gap between prokaryotes and eukaryotes.</title>
        <authorList>
            <person name="Spang A."/>
            <person name="Saw J.H."/>
            <person name="Jorgensen S.L."/>
            <person name="Zaremba-Niedzwiedzka K."/>
            <person name="Martijn J."/>
            <person name="Lind A.E."/>
            <person name="van Eijk R."/>
            <person name="Schleper C."/>
            <person name="Guy L."/>
            <person name="Ettema T.J."/>
        </authorList>
    </citation>
    <scope>NUCLEOTIDE SEQUENCE</scope>
</reference>
<evidence type="ECO:0000313" key="1">
    <source>
        <dbReference type="EMBL" id="KKN17169.1"/>
    </source>
</evidence>
<sequence>MGILQKGKEILVQKVVGEKLSGSSDAQLAGMVRKLIPVVGLREVRRQTIRGIEKDLKKKAKRNIGIEVEALISEYT</sequence>
<gene>
    <name evidence="1" type="ORF">LCGC14_0968690</name>
</gene>
<proteinExistence type="predicted"/>
<name>A0A0F9NGU7_9ZZZZ</name>
<feature type="non-terminal residue" evidence="1">
    <location>
        <position position="76"/>
    </location>
</feature>
<protein>
    <submittedName>
        <fullName evidence="1">Uncharacterized protein</fullName>
    </submittedName>
</protein>
<organism evidence="1">
    <name type="scientific">marine sediment metagenome</name>
    <dbReference type="NCBI Taxonomy" id="412755"/>
    <lineage>
        <taxon>unclassified sequences</taxon>
        <taxon>metagenomes</taxon>
        <taxon>ecological metagenomes</taxon>
    </lineage>
</organism>
<dbReference type="AlphaFoldDB" id="A0A0F9NGU7"/>
<accession>A0A0F9NGU7</accession>
<dbReference type="EMBL" id="LAZR01003549">
    <property type="protein sequence ID" value="KKN17169.1"/>
    <property type="molecule type" value="Genomic_DNA"/>
</dbReference>